<dbReference type="EMBL" id="JAGSOG010000048">
    <property type="protein sequence ID" value="MBR7834119.1"/>
    <property type="molecule type" value="Genomic_DNA"/>
</dbReference>
<dbReference type="Gene3D" id="3.80.10.10">
    <property type="entry name" value="Ribonuclease Inhibitor"/>
    <property type="match status" value="2"/>
</dbReference>
<gene>
    <name evidence="4" type="ORF">KDL01_12640</name>
</gene>
<reference evidence="4" key="1">
    <citation type="submission" date="2021-04" db="EMBL/GenBank/DDBJ databases">
        <title>Genome based classification of Actinospica acidithermotolerans sp. nov., an actinobacterium isolated from an Indonesian hot spring.</title>
        <authorList>
            <person name="Kusuma A.B."/>
            <person name="Putra K.E."/>
            <person name="Nafisah S."/>
            <person name="Loh J."/>
            <person name="Nouioui I."/>
            <person name="Goodfellow M."/>
        </authorList>
    </citation>
    <scope>NUCLEOTIDE SEQUENCE</scope>
    <source>
        <strain evidence="4">CSCA 57</strain>
    </source>
</reference>
<evidence type="ECO:0000313" key="5">
    <source>
        <dbReference type="Proteomes" id="UP000675781"/>
    </source>
</evidence>
<organism evidence="4 5">
    <name type="scientific">Actinospica durhamensis</name>
    <dbReference type="NCBI Taxonomy" id="1508375"/>
    <lineage>
        <taxon>Bacteria</taxon>
        <taxon>Bacillati</taxon>
        <taxon>Actinomycetota</taxon>
        <taxon>Actinomycetes</taxon>
        <taxon>Catenulisporales</taxon>
        <taxon>Actinospicaceae</taxon>
        <taxon>Actinospica</taxon>
    </lineage>
</organism>
<dbReference type="AlphaFoldDB" id="A0A941INL9"/>
<keyword evidence="5" id="KW-1185">Reference proteome</keyword>
<comment type="caution">
    <text evidence="4">The sequence shown here is derived from an EMBL/GenBank/DDBJ whole genome shotgun (WGS) entry which is preliminary data.</text>
</comment>
<protein>
    <submittedName>
        <fullName evidence="4">Ribonuclease inhibitor</fullName>
    </submittedName>
</protein>
<dbReference type="GO" id="GO:0031267">
    <property type="term" value="F:small GTPase binding"/>
    <property type="evidence" value="ECO:0007669"/>
    <property type="project" value="TreeGrafter"/>
</dbReference>
<name>A0A941INL9_9ACTN</name>
<proteinExistence type="predicted"/>
<dbReference type="InterPro" id="IPR032675">
    <property type="entry name" value="LRR_dom_sf"/>
</dbReference>
<dbReference type="GO" id="GO:0006913">
    <property type="term" value="P:nucleocytoplasmic transport"/>
    <property type="evidence" value="ECO:0007669"/>
    <property type="project" value="TreeGrafter"/>
</dbReference>
<dbReference type="GO" id="GO:0048471">
    <property type="term" value="C:perinuclear region of cytoplasm"/>
    <property type="evidence" value="ECO:0007669"/>
    <property type="project" value="TreeGrafter"/>
</dbReference>
<evidence type="ECO:0000313" key="4">
    <source>
        <dbReference type="EMBL" id="MBR7834119.1"/>
    </source>
</evidence>
<dbReference type="SMART" id="SM00368">
    <property type="entry name" value="LRR_RI"/>
    <property type="match status" value="6"/>
</dbReference>
<dbReference type="SUPFAM" id="SSF52047">
    <property type="entry name" value="RNI-like"/>
    <property type="match status" value="1"/>
</dbReference>
<dbReference type="GO" id="GO:0005829">
    <property type="term" value="C:cytosol"/>
    <property type="evidence" value="ECO:0007669"/>
    <property type="project" value="TreeGrafter"/>
</dbReference>
<keyword evidence="3" id="KW-0677">Repeat</keyword>
<evidence type="ECO:0000256" key="3">
    <source>
        <dbReference type="ARBA" id="ARBA00022737"/>
    </source>
</evidence>
<keyword evidence="2" id="KW-0433">Leucine-rich repeat</keyword>
<evidence type="ECO:0000256" key="1">
    <source>
        <dbReference type="ARBA" id="ARBA00022468"/>
    </source>
</evidence>
<dbReference type="InterPro" id="IPR027038">
    <property type="entry name" value="RanGap"/>
</dbReference>
<keyword evidence="1" id="KW-0343">GTPase activation</keyword>
<dbReference type="GO" id="GO:0005096">
    <property type="term" value="F:GTPase activator activity"/>
    <property type="evidence" value="ECO:0007669"/>
    <property type="project" value="UniProtKB-KW"/>
</dbReference>
<sequence length="401" mass="40211">MGPIAPRPGEDLLPLIAWLRTGRTPEHRLDFPAGTALPDGRLDLCKQAVGPEGVRRVVDALPDSARAARPAVRHLLLGTDGLGDAGAGAVAAAAGPKGLQTLYLGCNGVTAGGVCRMADNLRASPQAAVGAVWLKRNPLGPAGGDAAARLLEAAEGLRTLDLVQTGLDAGAVATLTDALISAVGTGRGFERVYLGGNALGAAGASSLARLVAAGGVAELYVSAAGLGAEGAQALAEALECAPPGRLRRLSAASNGIGPAAASRLVAAAAHAGVELLDLGRVRAARVLAAPENRIDEDAAAAIGTALAAAPHRLAHLVLTDTGMRSREALSMLRALGVTDRRPWSAPTAEVPADGPAPIRIVLGKGIAATVKRRFAELAAGVARPASAPDVAAVRSVYRTAQ</sequence>
<accession>A0A941INL9</accession>
<dbReference type="PANTHER" id="PTHR24113">
    <property type="entry name" value="RAN GTPASE-ACTIVATING PROTEIN 1"/>
    <property type="match status" value="1"/>
</dbReference>
<evidence type="ECO:0000256" key="2">
    <source>
        <dbReference type="ARBA" id="ARBA00022614"/>
    </source>
</evidence>
<dbReference type="Proteomes" id="UP000675781">
    <property type="component" value="Unassembled WGS sequence"/>
</dbReference>
<dbReference type="PANTHER" id="PTHR24113:SF12">
    <property type="entry name" value="RAN GTPASE-ACTIVATING PROTEIN 1"/>
    <property type="match status" value="1"/>
</dbReference>